<dbReference type="InterPro" id="IPR033655">
    <property type="entry name" value="TGS_RelA/SpoT"/>
</dbReference>
<evidence type="ECO:0000313" key="13">
    <source>
        <dbReference type="EMBL" id="GGM30824.1"/>
    </source>
</evidence>
<dbReference type="InterPro" id="IPR006674">
    <property type="entry name" value="HD_domain"/>
</dbReference>
<dbReference type="GO" id="GO:0005525">
    <property type="term" value="F:GTP binding"/>
    <property type="evidence" value="ECO:0007669"/>
    <property type="project" value="UniProtKB-KW"/>
</dbReference>
<feature type="domain" description="HD" evidence="11">
    <location>
        <begin position="50"/>
        <end position="149"/>
    </location>
</feature>
<dbReference type="PANTHER" id="PTHR21262">
    <property type="entry name" value="GUANOSINE-3',5'-BIS DIPHOSPHATE 3'-PYROPHOSPHOHYDROLASE"/>
    <property type="match status" value="1"/>
</dbReference>
<evidence type="ECO:0000256" key="3">
    <source>
        <dbReference type="ARBA" id="ARBA00019852"/>
    </source>
</evidence>
<protein>
    <recommendedName>
        <fullName evidence="3">GTP pyrophosphokinase</fullName>
        <ecNumber evidence="2">2.7.6.5</ecNumber>
    </recommendedName>
    <alternativeName>
        <fullName evidence="6">(p)ppGpp synthase</fullName>
    </alternativeName>
    <alternativeName>
        <fullName evidence="5">ATP:GTP 3'-pyrophosphotransferase</fullName>
    </alternativeName>
    <alternativeName>
        <fullName evidence="7">ppGpp synthase I</fullName>
    </alternativeName>
</protein>
<dbReference type="AlphaFoldDB" id="A0A917WUV1"/>
<dbReference type="Proteomes" id="UP000618460">
    <property type="component" value="Unassembled WGS sequence"/>
</dbReference>
<evidence type="ECO:0000256" key="1">
    <source>
        <dbReference type="ARBA" id="ARBA00004976"/>
    </source>
</evidence>
<dbReference type="OrthoDB" id="9805041at2"/>
<dbReference type="GO" id="GO:0015969">
    <property type="term" value="P:guanosine tetraphosphate metabolic process"/>
    <property type="evidence" value="ECO:0007669"/>
    <property type="project" value="InterPro"/>
</dbReference>
<keyword evidence="14" id="KW-1185">Reference proteome</keyword>
<dbReference type="CDD" id="cd05399">
    <property type="entry name" value="NT_Rel-Spo_like"/>
    <property type="match status" value="1"/>
</dbReference>
<dbReference type="GO" id="GO:0008728">
    <property type="term" value="F:GTP diphosphokinase activity"/>
    <property type="evidence" value="ECO:0007669"/>
    <property type="project" value="UniProtKB-EC"/>
</dbReference>
<dbReference type="SUPFAM" id="SSF81271">
    <property type="entry name" value="TGS-like"/>
    <property type="match status" value="1"/>
</dbReference>
<evidence type="ECO:0000256" key="5">
    <source>
        <dbReference type="ARBA" id="ARBA00029754"/>
    </source>
</evidence>
<evidence type="ECO:0000256" key="8">
    <source>
        <dbReference type="ARBA" id="ARBA00048244"/>
    </source>
</evidence>
<comment type="caution">
    <text evidence="13">The sequence shown here is derived from an EMBL/GenBank/DDBJ whole genome shotgun (WGS) entry which is preliminary data.</text>
</comment>
<proteinExistence type="inferred from homology"/>
<dbReference type="InterPro" id="IPR045600">
    <property type="entry name" value="RelA/SpoT_AH_RIS"/>
</dbReference>
<gene>
    <name evidence="13" type="primary">relA</name>
    <name evidence="13" type="ORF">GCM10011351_16140</name>
</gene>
<dbReference type="GO" id="GO:0005886">
    <property type="term" value="C:plasma membrane"/>
    <property type="evidence" value="ECO:0007669"/>
    <property type="project" value="TreeGrafter"/>
</dbReference>
<dbReference type="InterPro" id="IPR012675">
    <property type="entry name" value="Beta-grasp_dom_sf"/>
</dbReference>
<dbReference type="Gene3D" id="3.10.20.30">
    <property type="match status" value="1"/>
</dbReference>
<dbReference type="CDD" id="cd04876">
    <property type="entry name" value="ACT_RelA-SpoT"/>
    <property type="match status" value="1"/>
</dbReference>
<dbReference type="SUPFAM" id="SSF81301">
    <property type="entry name" value="Nucleotidyltransferase"/>
    <property type="match status" value="1"/>
</dbReference>
<dbReference type="InterPro" id="IPR004095">
    <property type="entry name" value="TGS"/>
</dbReference>
<evidence type="ECO:0000259" key="10">
    <source>
        <dbReference type="PROSITE" id="PS51671"/>
    </source>
</evidence>
<dbReference type="InterPro" id="IPR004811">
    <property type="entry name" value="RelA/Spo_fam"/>
</dbReference>
<dbReference type="CDD" id="cd00077">
    <property type="entry name" value="HDc"/>
    <property type="match status" value="1"/>
</dbReference>
<dbReference type="Gene3D" id="3.30.70.260">
    <property type="match status" value="1"/>
</dbReference>
<comment type="function">
    <text evidence="9">In eubacteria ppGpp (guanosine 3'-diphosphate 5'-diphosphate) is a mediator of the stringent response that coordinates a variety of cellular activities in response to changes in nutritional abundance.</text>
</comment>
<feature type="domain" description="TGS" evidence="12">
    <location>
        <begin position="393"/>
        <end position="454"/>
    </location>
</feature>
<dbReference type="EC" id="2.7.6.5" evidence="2"/>
<dbReference type="Pfam" id="PF13328">
    <property type="entry name" value="HD_4"/>
    <property type="match status" value="1"/>
</dbReference>
<feature type="domain" description="ACT" evidence="10">
    <location>
        <begin position="659"/>
        <end position="733"/>
    </location>
</feature>
<dbReference type="FunFam" id="3.10.20.30:FF:000002">
    <property type="entry name" value="GTP pyrophosphokinase (RelA/SpoT)"/>
    <property type="match status" value="1"/>
</dbReference>
<dbReference type="SMART" id="SM00471">
    <property type="entry name" value="HDc"/>
    <property type="match status" value="1"/>
</dbReference>
<reference evidence="13" key="2">
    <citation type="submission" date="2020-09" db="EMBL/GenBank/DDBJ databases">
        <authorList>
            <person name="Sun Q."/>
            <person name="Zhou Y."/>
        </authorList>
    </citation>
    <scope>NUCLEOTIDE SEQUENCE</scope>
    <source>
        <strain evidence="13">CGMCC 1.6333</strain>
    </source>
</reference>
<keyword evidence="4" id="KW-0342">GTP-binding</keyword>
<dbReference type="Pfam" id="PF04607">
    <property type="entry name" value="RelA_SpoT"/>
    <property type="match status" value="1"/>
</dbReference>
<comment type="similarity">
    <text evidence="9">Belongs to the relA/spoT family.</text>
</comment>
<evidence type="ECO:0000256" key="7">
    <source>
        <dbReference type="ARBA" id="ARBA00033308"/>
    </source>
</evidence>
<dbReference type="Pfam" id="PF19296">
    <property type="entry name" value="RelA_AH_RIS"/>
    <property type="match status" value="1"/>
</dbReference>
<dbReference type="SUPFAM" id="SSF55021">
    <property type="entry name" value="ACT-like"/>
    <property type="match status" value="1"/>
</dbReference>
<dbReference type="SMART" id="SM00954">
    <property type="entry name" value="RelA_SpoT"/>
    <property type="match status" value="1"/>
</dbReference>
<evidence type="ECO:0000256" key="6">
    <source>
        <dbReference type="ARBA" id="ARBA00032407"/>
    </source>
</evidence>
<reference evidence="13" key="1">
    <citation type="journal article" date="2014" name="Int. J. Syst. Evol. Microbiol.">
        <title>Complete genome sequence of Corynebacterium casei LMG S-19264T (=DSM 44701T), isolated from a smear-ripened cheese.</title>
        <authorList>
            <consortium name="US DOE Joint Genome Institute (JGI-PGF)"/>
            <person name="Walter F."/>
            <person name="Albersmeier A."/>
            <person name="Kalinowski J."/>
            <person name="Ruckert C."/>
        </authorList>
    </citation>
    <scope>NUCLEOTIDE SEQUENCE</scope>
    <source>
        <strain evidence="13">CGMCC 1.6333</strain>
    </source>
</reference>
<dbReference type="InterPro" id="IPR043519">
    <property type="entry name" value="NT_sf"/>
</dbReference>
<evidence type="ECO:0000259" key="12">
    <source>
        <dbReference type="PROSITE" id="PS51880"/>
    </source>
</evidence>
<dbReference type="PROSITE" id="PS51880">
    <property type="entry name" value="TGS"/>
    <property type="match status" value="1"/>
</dbReference>
<evidence type="ECO:0000259" key="11">
    <source>
        <dbReference type="PROSITE" id="PS51831"/>
    </source>
</evidence>
<name>A0A917WUV1_9BACI</name>
<evidence type="ECO:0000313" key="14">
    <source>
        <dbReference type="Proteomes" id="UP000618460"/>
    </source>
</evidence>
<evidence type="ECO:0000256" key="4">
    <source>
        <dbReference type="ARBA" id="ARBA00023134"/>
    </source>
</evidence>
<dbReference type="Pfam" id="PF02824">
    <property type="entry name" value="TGS"/>
    <property type="match status" value="1"/>
</dbReference>
<dbReference type="InterPro" id="IPR045865">
    <property type="entry name" value="ACT-like_dom_sf"/>
</dbReference>
<sequence>MSKDNILTAQDVIEQASQYLSKEDTDFIRRAYEFAKKAHENQFRKSGEPYIIHPVQVAGILVHLELDPETISGGFLHDVVEDTDVTVEMLEEEFNTEVAMLVDGVTKLGKIKYKSKEAQQAENHRKMFIAMAKDIRVILIKLADRLHNMRTLKHLPPEKQRRISNETLEIFAPLAHRLGISAIKWELEDVALRYLNPQQYYRIVNLMKQKRQERESYIEEVMQEVQNQLEDVNIKAEFSGRPKHLYSIYRKMVLQNKQFNEIYDLLAVRIIVDSIKDCYAVLGIIHTCWKPMPGRFKDYIAMPKPNLYQSLHTTVIGPKGAPLEVQIRTKEMHEIAEYGIAAHWAYKEGKKIDQSHANSEEKLAWFREILEWQNETHDAEEFMESLKVDLFSDMAYVFTPKGDVIELPAGSVPIDFAYKIHTEVGNQTIGARINGKMEPLDYQLKNGDIIEIITSKHSYGPSRDWLKMTQTSQAKNKIKQFFKKQQRDENVIKGKELVDKEIRTTGFDPKDVTTNDNLKRVTERFNFISVEDMYAAVGYQGITAAQIATRLTEKLRKEEANQELEQTIEDVQKQAVKPKSSHKKDSGVKVEGVDNLLVRLAKCCNPVPGDAIVGYITKGRGVSVHRKDCPNIQAEDAGERLLYVEWENTNTASKHYHVDLEIAGYDRRGLLNDVLQTVNEMRTNMIAVNGKSDRNKRAVIHVTLLIHNVGHLRKIVERLKQIKDVYTVERVVQ</sequence>
<keyword evidence="4" id="KW-0547">Nucleotide-binding</keyword>
<dbReference type="Pfam" id="PF13291">
    <property type="entry name" value="ACT_4"/>
    <property type="match status" value="1"/>
</dbReference>
<dbReference type="CDD" id="cd01668">
    <property type="entry name" value="TGS_RSH"/>
    <property type="match status" value="1"/>
</dbReference>
<dbReference type="Gene3D" id="3.30.460.10">
    <property type="entry name" value="Beta Polymerase, domain 2"/>
    <property type="match status" value="1"/>
</dbReference>
<evidence type="ECO:0000256" key="9">
    <source>
        <dbReference type="RuleBase" id="RU003847"/>
    </source>
</evidence>
<comment type="catalytic activity">
    <reaction evidence="8">
        <text>GTP + ATP = guanosine 3'-diphosphate 5'-triphosphate + AMP</text>
        <dbReference type="Rhea" id="RHEA:22088"/>
        <dbReference type="ChEBI" id="CHEBI:30616"/>
        <dbReference type="ChEBI" id="CHEBI:37565"/>
        <dbReference type="ChEBI" id="CHEBI:142410"/>
        <dbReference type="ChEBI" id="CHEBI:456215"/>
        <dbReference type="EC" id="2.7.6.5"/>
    </reaction>
</comment>
<dbReference type="NCBIfam" id="TIGR00691">
    <property type="entry name" value="spoT_relA"/>
    <property type="match status" value="1"/>
</dbReference>
<dbReference type="EMBL" id="BMLG01000007">
    <property type="protein sequence ID" value="GGM30824.1"/>
    <property type="molecule type" value="Genomic_DNA"/>
</dbReference>
<dbReference type="Gene3D" id="1.10.3210.10">
    <property type="entry name" value="Hypothetical protein af1432"/>
    <property type="match status" value="1"/>
</dbReference>
<dbReference type="PROSITE" id="PS51831">
    <property type="entry name" value="HD"/>
    <property type="match status" value="1"/>
</dbReference>
<dbReference type="InterPro" id="IPR007685">
    <property type="entry name" value="RelA_SpoT"/>
</dbReference>
<organism evidence="13 14">
    <name type="scientific">Paraliobacillus quinghaiensis</name>
    <dbReference type="NCBI Taxonomy" id="470815"/>
    <lineage>
        <taxon>Bacteria</taxon>
        <taxon>Bacillati</taxon>
        <taxon>Bacillota</taxon>
        <taxon>Bacilli</taxon>
        <taxon>Bacillales</taxon>
        <taxon>Bacillaceae</taxon>
        <taxon>Paraliobacillus</taxon>
    </lineage>
</organism>
<dbReference type="SUPFAM" id="SSF109604">
    <property type="entry name" value="HD-domain/PDEase-like"/>
    <property type="match status" value="1"/>
</dbReference>
<dbReference type="FunFam" id="1.10.3210.10:FF:000001">
    <property type="entry name" value="GTP pyrophosphokinase RelA"/>
    <property type="match status" value="1"/>
</dbReference>
<dbReference type="PROSITE" id="PS51671">
    <property type="entry name" value="ACT"/>
    <property type="match status" value="1"/>
</dbReference>
<dbReference type="InterPro" id="IPR002912">
    <property type="entry name" value="ACT_dom"/>
</dbReference>
<accession>A0A917WUV1</accession>
<dbReference type="InterPro" id="IPR003607">
    <property type="entry name" value="HD/PDEase_dom"/>
</dbReference>
<dbReference type="FunFam" id="3.30.460.10:FF:000001">
    <property type="entry name" value="GTP pyrophosphokinase RelA"/>
    <property type="match status" value="1"/>
</dbReference>
<dbReference type="InterPro" id="IPR012676">
    <property type="entry name" value="TGS-like"/>
</dbReference>
<comment type="pathway">
    <text evidence="1">Purine metabolism; ppGpp biosynthesis; ppGpp from GTP: step 1/2.</text>
</comment>
<dbReference type="RefSeq" id="WP_117154552.1">
    <property type="nucleotide sequence ID" value="NZ_BMLG01000007.1"/>
</dbReference>
<evidence type="ECO:0000256" key="2">
    <source>
        <dbReference type="ARBA" id="ARBA00013251"/>
    </source>
</evidence>
<dbReference type="PANTHER" id="PTHR21262:SF31">
    <property type="entry name" value="GTP PYROPHOSPHOKINASE"/>
    <property type="match status" value="1"/>
</dbReference>